<dbReference type="EMBL" id="JAPMSZ010000007">
    <property type="protein sequence ID" value="KAJ5095914.1"/>
    <property type="molecule type" value="Genomic_DNA"/>
</dbReference>
<accession>A0A9W9F9G1</accession>
<reference evidence="1" key="2">
    <citation type="journal article" date="2023" name="IMA Fungus">
        <title>Comparative genomic study of the Penicillium genus elucidates a diverse pangenome and 15 lateral gene transfer events.</title>
        <authorList>
            <person name="Petersen C."/>
            <person name="Sorensen T."/>
            <person name="Nielsen M.R."/>
            <person name="Sondergaard T.E."/>
            <person name="Sorensen J.L."/>
            <person name="Fitzpatrick D.A."/>
            <person name="Frisvad J.C."/>
            <person name="Nielsen K.L."/>
        </authorList>
    </citation>
    <scope>NUCLEOTIDE SEQUENCE</scope>
    <source>
        <strain evidence="1">IBT 34128</strain>
    </source>
</reference>
<reference evidence="1" key="1">
    <citation type="submission" date="2022-11" db="EMBL/GenBank/DDBJ databases">
        <authorList>
            <person name="Petersen C."/>
        </authorList>
    </citation>
    <scope>NUCLEOTIDE SEQUENCE</scope>
    <source>
        <strain evidence="1">IBT 34128</strain>
    </source>
</reference>
<dbReference type="GO" id="GO:0008168">
    <property type="term" value="F:methyltransferase activity"/>
    <property type="evidence" value="ECO:0007669"/>
    <property type="project" value="TreeGrafter"/>
</dbReference>
<name>A0A9W9F9G1_9EURO</name>
<dbReference type="SUPFAM" id="SSF53335">
    <property type="entry name" value="S-adenosyl-L-methionine-dependent methyltransferases"/>
    <property type="match status" value="1"/>
</dbReference>
<evidence type="ECO:0000313" key="1">
    <source>
        <dbReference type="EMBL" id="KAJ5095914.1"/>
    </source>
</evidence>
<dbReference type="Gene3D" id="3.40.50.150">
    <property type="entry name" value="Vaccinia Virus protein VP39"/>
    <property type="match status" value="1"/>
</dbReference>
<dbReference type="Proteomes" id="UP001141434">
    <property type="component" value="Unassembled WGS sequence"/>
</dbReference>
<keyword evidence="2" id="KW-1185">Reference proteome</keyword>
<dbReference type="CDD" id="cd02440">
    <property type="entry name" value="AdoMet_MTases"/>
    <property type="match status" value="1"/>
</dbReference>
<dbReference type="AlphaFoldDB" id="A0A9W9F9G1"/>
<organism evidence="1 2">
    <name type="scientific">Penicillium alfredii</name>
    <dbReference type="NCBI Taxonomy" id="1506179"/>
    <lineage>
        <taxon>Eukaryota</taxon>
        <taxon>Fungi</taxon>
        <taxon>Dikarya</taxon>
        <taxon>Ascomycota</taxon>
        <taxon>Pezizomycotina</taxon>
        <taxon>Eurotiomycetes</taxon>
        <taxon>Eurotiomycetidae</taxon>
        <taxon>Eurotiales</taxon>
        <taxon>Aspergillaceae</taxon>
        <taxon>Penicillium</taxon>
    </lineage>
</organism>
<evidence type="ECO:0000313" key="2">
    <source>
        <dbReference type="Proteomes" id="UP001141434"/>
    </source>
</evidence>
<comment type="caution">
    <text evidence="1">The sequence shown here is derived from an EMBL/GenBank/DDBJ whole genome shotgun (WGS) entry which is preliminary data.</text>
</comment>
<gene>
    <name evidence="1" type="ORF">NUU61_005270</name>
</gene>
<dbReference type="Pfam" id="PF13489">
    <property type="entry name" value="Methyltransf_23"/>
    <property type="match status" value="1"/>
</dbReference>
<dbReference type="PANTHER" id="PTHR43591:SF24">
    <property type="entry name" value="2-METHOXY-6-POLYPRENYL-1,4-BENZOQUINOL METHYLASE, MITOCHONDRIAL"/>
    <property type="match status" value="1"/>
</dbReference>
<dbReference type="GeneID" id="81395020"/>
<dbReference type="PANTHER" id="PTHR43591">
    <property type="entry name" value="METHYLTRANSFERASE"/>
    <property type="match status" value="1"/>
</dbReference>
<evidence type="ECO:0008006" key="3">
    <source>
        <dbReference type="Google" id="ProtNLM"/>
    </source>
</evidence>
<dbReference type="RefSeq" id="XP_056511465.1">
    <property type="nucleotide sequence ID" value="XM_056655852.1"/>
</dbReference>
<protein>
    <recommendedName>
        <fullName evidence="3">S-adenosyl-L-methionine-dependent methyltransferase</fullName>
    </recommendedName>
</protein>
<dbReference type="InterPro" id="IPR029063">
    <property type="entry name" value="SAM-dependent_MTases_sf"/>
</dbReference>
<proteinExistence type="predicted"/>
<sequence>MAENTEQIAVDDSDLCSVDFDSGIDHQDYQSETTSIASKIARGRFENGRRYQATKEDDYWGPSDEQQFEAFELGHIVFLVLDYHEENPLFRAPIGESPQSILDIGTGQGSWAMDVADRYPSAIVRGVDIFPPPVSWTPPNCIFEVDDVLLEWTWKESFDLIHMRLMYGAFPPHGWDQVYKQAYDSLKPGGWIEQLEFDVRVRSDDGTLKEEHQLAGWGDMFIRCAERAGRSLNIQETMRGSIEKAGFVDVHERKAKIPLGSWPKDKFLKEAGQLQHDHWNTALEGWAMWLLTHFGEPKPWTQEEVQVYLATVRKELNDPRIHGYNFTRRVWARKPFQGD</sequence>
<dbReference type="OrthoDB" id="2013972at2759"/>